<feature type="region of interest" description="Disordered" evidence="1">
    <location>
        <begin position="216"/>
        <end position="237"/>
    </location>
</feature>
<proteinExistence type="predicted"/>
<evidence type="ECO:0000256" key="1">
    <source>
        <dbReference type="SAM" id="MobiDB-lite"/>
    </source>
</evidence>
<dbReference type="EMBL" id="CAMXCT010006279">
    <property type="protein sequence ID" value="CAI4014307.1"/>
    <property type="molecule type" value="Genomic_DNA"/>
</dbReference>
<reference evidence="4" key="2">
    <citation type="submission" date="2024-04" db="EMBL/GenBank/DDBJ databases">
        <authorList>
            <person name="Chen Y."/>
            <person name="Shah S."/>
            <person name="Dougan E. K."/>
            <person name="Thang M."/>
            <person name="Chan C."/>
        </authorList>
    </citation>
    <scope>NUCLEOTIDE SEQUENCE [LARGE SCALE GENOMIC DNA]</scope>
</reference>
<feature type="region of interest" description="Disordered" evidence="1">
    <location>
        <begin position="162"/>
        <end position="201"/>
    </location>
</feature>
<gene>
    <name evidence="3" type="ORF">C1SCF055_LOCUS39218</name>
</gene>
<feature type="compositionally biased region" description="Low complexity" evidence="1">
    <location>
        <begin position="1075"/>
        <end position="1095"/>
    </location>
</feature>
<evidence type="ECO:0000313" key="3">
    <source>
        <dbReference type="EMBL" id="CAI4014307.1"/>
    </source>
</evidence>
<dbReference type="Pfam" id="PF07727">
    <property type="entry name" value="RVT_2"/>
    <property type="match status" value="1"/>
</dbReference>
<feature type="region of interest" description="Disordered" evidence="1">
    <location>
        <begin position="409"/>
        <end position="428"/>
    </location>
</feature>
<feature type="compositionally biased region" description="Pro residues" evidence="1">
    <location>
        <begin position="1103"/>
        <end position="1112"/>
    </location>
</feature>
<feature type="compositionally biased region" description="Polar residues" evidence="1">
    <location>
        <begin position="216"/>
        <end position="232"/>
    </location>
</feature>
<feature type="region of interest" description="Disordered" evidence="1">
    <location>
        <begin position="820"/>
        <end position="840"/>
    </location>
</feature>
<feature type="non-terminal residue" evidence="3">
    <location>
        <position position="1"/>
    </location>
</feature>
<protein>
    <recommendedName>
        <fullName evidence="2">Reverse transcriptase Ty1/copia-type domain-containing protein</fullName>
    </recommendedName>
</protein>
<feature type="region of interest" description="Disordered" evidence="1">
    <location>
        <begin position="1070"/>
        <end position="1139"/>
    </location>
</feature>
<feature type="compositionally biased region" description="Basic and acidic residues" evidence="1">
    <location>
        <begin position="410"/>
        <end position="422"/>
    </location>
</feature>
<accession>A0A9P1GKZ3</accession>
<reference evidence="3" key="1">
    <citation type="submission" date="2022-10" db="EMBL/GenBank/DDBJ databases">
        <authorList>
            <person name="Chen Y."/>
            <person name="Dougan E. K."/>
            <person name="Chan C."/>
            <person name="Rhodes N."/>
            <person name="Thang M."/>
        </authorList>
    </citation>
    <scope>NUCLEOTIDE SEQUENCE</scope>
</reference>
<name>A0A9P1GKZ3_9DINO</name>
<dbReference type="OrthoDB" id="448915at2759"/>
<evidence type="ECO:0000313" key="4">
    <source>
        <dbReference type="EMBL" id="CAL1167682.1"/>
    </source>
</evidence>
<evidence type="ECO:0000259" key="2">
    <source>
        <dbReference type="Pfam" id="PF07727"/>
    </source>
</evidence>
<dbReference type="EMBL" id="CAMXCT020006279">
    <property type="protein sequence ID" value="CAL1167682.1"/>
    <property type="molecule type" value="Genomic_DNA"/>
</dbReference>
<comment type="caution">
    <text evidence="3">The sequence shown here is derived from an EMBL/GenBank/DDBJ whole genome shotgun (WGS) entry which is preliminary data.</text>
</comment>
<sequence>MAGVQKSKDGVPQWDGDSASFQEYEETALQWEQSIAYHKRYLAGPRLVAELSGSARKHVMGKRPEWLSYDGGVAHLLSHLRNCLGRPTIPELTEFLNRYFRQSRRRRFETMNQYITRKNEIYHRARQALSRVQSHYQRDRDPRPAWQGKHWWQPPHQTWWEGWQPETPSEAPVSEVEPGASEPAAVGSEPTGGPADDDDRWEHYVHHTSSHYQSWQWTSQPKASYGSGSTYDPSEDEPWKLHTDELLLEFLQGWYMLIDAGLDSTSRNMVQTALKEDYRVNRVSQELRQQWPDDDLKKFDQQNKGTAYLQDEVDAEDDEWPDAWATDDLTEEAQVLFGAAEKEAQEAYAMIQQGRRTLREARARQHQMRLNRQYYKNTFSKDKVYGNRSSSSSQSSSNVATCLRCGKQHRTSDCPIGRDKSEGQPQAQHAEEAPFVCFTEDPVACAAQTTQSLKSTREAVMSGYGVIDGGATRTLGSVTAIQSVMDLNQNKYGDHGITEVDVANKPTFGFGNSSQNQCISTAQLKIKANGKPGTLQIHALNQGQGPILISIDTLRQLKAVIDFSEDLMVLRALDDSKMIPLERSAAGHQLLPLTEDLMKHAMPCTRQGHLLSDSPPEEEREGSLCQATVLTATVNLPHRHLQLSAMSRMSQKDLRAEIQRLGEDPPQKWTKAELQHRLSELYVEKDVTPPGQKPPTALRQQVIAMNTNSKTKKLLQMWCQNTLGMPISGNETIPQLQSAAMTRIYQETTPDAQDPVGFSKAASLTYQEIATDQQYCNWVKTTAAEGGCSVQLSRLAKWLVTQETQPTRTMDVKMNYLKQEPSPVKNKPMQSVDLKSSASQSSMSDSTVQILCQLTEAVKDLKEEVADLRQDQPRRTRKKDSEISFSMAHWKLGVCEQAIQGVKTLMDKLAEGTDFETTVERMKQAEQAHSEWNAAERIRRALQSRGNRPQNYQPGDLVFYWRKQVSGKYHTSQQQKTGCFLGPARILATETHRDSDGNLRPSSSIWVIRGRRLIKCCPEQLRPATQREELLEHLHEDTENKAPWTFTRLTDGLGGNEFEDVTSQVPTLEEWHQGQSDPQLSTSSSSRPQHSSGSQMPVEMDPPDAPMAPPATPRMRVWGKRSEQPAPSSTPPLTRQRVGAPEAGAELVTQEAWYNMTTETSRQEACGKDQWQDSTSIVEVAIDLPETNRSRRSFINDLEGYFVGALKRRAVEVSMKNLTSAEREGFEQAKAVEVKNFIAARAFEALPPELRPPEEKAIKMRWLLTWKVKEDGSTKPKARAILLGYQDPEYEHRSTTSPVMTKQTRQLMLAATARFGWKVWKGDVTGAFLQGRTYPGELYCIPCDEICSAMGLDKGSITRVRKGCYGLVDAPIEWYRSVSEYLETLGLVKSWSDPCLWMWKPQGKLQGLIAGHVDDFLFTGPPHCPAWNEILESIKNKFKWTDWETKSFTQCGVLVEEQPDGSFHLSQKQYVEKIPEIFLNATRKKQSNETTTDREKGQLRATLGALSWYAQQTAPHVSAEVGLLLSEVSSSTVETIVKTNRLVSFVKVVCFSAPKDLPRANWASPFYSSLISSATQ</sequence>
<organism evidence="3">
    <name type="scientific">Cladocopium goreaui</name>
    <dbReference type="NCBI Taxonomy" id="2562237"/>
    <lineage>
        <taxon>Eukaryota</taxon>
        <taxon>Sar</taxon>
        <taxon>Alveolata</taxon>
        <taxon>Dinophyceae</taxon>
        <taxon>Suessiales</taxon>
        <taxon>Symbiodiniaceae</taxon>
        <taxon>Cladocopium</taxon>
    </lineage>
</organism>
<feature type="domain" description="Reverse transcriptase Ty1/copia-type" evidence="2">
    <location>
        <begin position="1252"/>
        <end position="1476"/>
    </location>
</feature>
<dbReference type="InterPro" id="IPR013103">
    <property type="entry name" value="RVT_2"/>
</dbReference>